<comment type="caution">
    <text evidence="1">The sequence shown here is derived from an EMBL/GenBank/DDBJ whole genome shotgun (WGS) entry which is preliminary data.</text>
</comment>
<reference evidence="1 2" key="1">
    <citation type="journal article" date="2014" name="Agronomy (Basel)">
        <title>A Draft Genome Sequence for Ensete ventricosum, the Drought-Tolerant Tree Against Hunger.</title>
        <authorList>
            <person name="Harrison J."/>
            <person name="Moore K.A."/>
            <person name="Paszkiewicz K."/>
            <person name="Jones T."/>
            <person name="Grant M."/>
            <person name="Ambacheew D."/>
            <person name="Muzemil S."/>
            <person name="Studholme D.J."/>
        </authorList>
    </citation>
    <scope>NUCLEOTIDE SEQUENCE [LARGE SCALE GENOMIC DNA]</scope>
</reference>
<sequence length="134" mass="14807">MNRGETPWLELGGDRRRCRCEALGGEVEEELNSIRFRSNPTVYRQSVNPRGGVLGLSRWHFHSTPSTCTRALIRINGWADGRGSPALWDEMTKAVRGQRGRLSVSRSKTMGQTVNGSHQYTVVGFSLTKGMGAG</sequence>
<dbReference type="EMBL" id="AMZH03011269">
    <property type="protein sequence ID" value="RRT53172.1"/>
    <property type="molecule type" value="Genomic_DNA"/>
</dbReference>
<protein>
    <submittedName>
        <fullName evidence="1">Uncharacterized protein</fullName>
    </submittedName>
</protein>
<evidence type="ECO:0000313" key="2">
    <source>
        <dbReference type="Proteomes" id="UP000287651"/>
    </source>
</evidence>
<dbReference type="AlphaFoldDB" id="A0A426YN86"/>
<proteinExistence type="predicted"/>
<accession>A0A426YN86</accession>
<gene>
    <name evidence="1" type="ORF">B296_00049983</name>
</gene>
<evidence type="ECO:0000313" key="1">
    <source>
        <dbReference type="EMBL" id="RRT53172.1"/>
    </source>
</evidence>
<dbReference type="Proteomes" id="UP000287651">
    <property type="component" value="Unassembled WGS sequence"/>
</dbReference>
<organism evidence="1 2">
    <name type="scientific">Ensete ventricosum</name>
    <name type="common">Abyssinian banana</name>
    <name type="synonym">Musa ensete</name>
    <dbReference type="NCBI Taxonomy" id="4639"/>
    <lineage>
        <taxon>Eukaryota</taxon>
        <taxon>Viridiplantae</taxon>
        <taxon>Streptophyta</taxon>
        <taxon>Embryophyta</taxon>
        <taxon>Tracheophyta</taxon>
        <taxon>Spermatophyta</taxon>
        <taxon>Magnoliopsida</taxon>
        <taxon>Liliopsida</taxon>
        <taxon>Zingiberales</taxon>
        <taxon>Musaceae</taxon>
        <taxon>Ensete</taxon>
    </lineage>
</organism>
<name>A0A426YN86_ENSVE</name>